<reference evidence="1 2" key="1">
    <citation type="submission" date="2016-12" db="EMBL/GenBank/DDBJ databases">
        <title>Diversity of luminous bacteria.</title>
        <authorList>
            <person name="Yoshizawa S."/>
            <person name="Kogure K."/>
        </authorList>
    </citation>
    <scope>NUCLEOTIDE SEQUENCE [LARGE SCALE GENOMIC DNA]</scope>
    <source>
        <strain evidence="1 2">SA4-48</strain>
    </source>
</reference>
<evidence type="ECO:0000313" key="2">
    <source>
        <dbReference type="Proteomes" id="UP000239007"/>
    </source>
</evidence>
<sequence length="165" mass="18573">MFALSIVFSNVSVAADKLLIDVEMPRMNVAEYHKPYVAIWLEDSNRKATQIALWYDLDMKDNEGAKWLKDIRQWWRRIGRSSQQPFDGLTSATKGPGKHSIVVDLTSKHLQSLPKGEYQLRIEASREVGGKEVVNIPLQWPVKSSDYPLSASGSTELGSIKVSID</sequence>
<dbReference type="PIRSF" id="PIRSF014995">
    <property type="entry name" value="UCP014995"/>
    <property type="match status" value="1"/>
</dbReference>
<organism evidence="1 2">
    <name type="scientific">Psychrosphaera saromensis</name>
    <dbReference type="NCBI Taxonomy" id="716813"/>
    <lineage>
        <taxon>Bacteria</taxon>
        <taxon>Pseudomonadati</taxon>
        <taxon>Pseudomonadota</taxon>
        <taxon>Gammaproteobacteria</taxon>
        <taxon>Alteromonadales</taxon>
        <taxon>Pseudoalteromonadaceae</taxon>
        <taxon>Psychrosphaera</taxon>
    </lineage>
</organism>
<proteinExistence type="predicted"/>
<dbReference type="AlphaFoldDB" id="A0A2S7UZI2"/>
<dbReference type="InterPro" id="IPR014469">
    <property type="entry name" value="DUF2271"/>
</dbReference>
<dbReference type="Pfam" id="PF10029">
    <property type="entry name" value="DUF2271"/>
    <property type="match status" value="1"/>
</dbReference>
<accession>A0A2S7UZI2</accession>
<protein>
    <recommendedName>
        <fullName evidence="3">DUF2271 domain-containing protein</fullName>
    </recommendedName>
</protein>
<comment type="caution">
    <text evidence="1">The sequence shown here is derived from an EMBL/GenBank/DDBJ whole genome shotgun (WGS) entry which is preliminary data.</text>
</comment>
<evidence type="ECO:0000313" key="1">
    <source>
        <dbReference type="EMBL" id="PQJ55189.1"/>
    </source>
</evidence>
<dbReference type="EMBL" id="MSCH01000003">
    <property type="protein sequence ID" value="PQJ55189.1"/>
    <property type="molecule type" value="Genomic_DNA"/>
</dbReference>
<evidence type="ECO:0008006" key="3">
    <source>
        <dbReference type="Google" id="ProtNLM"/>
    </source>
</evidence>
<dbReference type="OrthoDB" id="195316at2"/>
<gene>
    <name evidence="1" type="ORF">BTO11_06995</name>
</gene>
<dbReference type="Proteomes" id="UP000239007">
    <property type="component" value="Unassembled WGS sequence"/>
</dbReference>
<name>A0A2S7UZI2_9GAMM</name>
<keyword evidence="2" id="KW-1185">Reference proteome</keyword>